<reference evidence="2 3" key="1">
    <citation type="journal article" date="2007" name="Appl. Environ. Microbiol.">
        <title>Genome sequence of the cellulolytic gliding bacterium Cytophaga hutchinsonii.</title>
        <authorList>
            <person name="Xie G."/>
            <person name="Bruce D.C."/>
            <person name="Challacombe J.F."/>
            <person name="Chertkov O."/>
            <person name="Detter J.C."/>
            <person name="Gilna P."/>
            <person name="Han C.S."/>
            <person name="Lucas S."/>
            <person name="Misra M."/>
            <person name="Myers G.L."/>
            <person name="Richardson P."/>
            <person name="Tapia R."/>
            <person name="Thayer N."/>
            <person name="Thompson L.S."/>
            <person name="Brettin T.S."/>
            <person name="Henrissat B."/>
            <person name="Wilson D.B."/>
            <person name="McBride M.J."/>
        </authorList>
    </citation>
    <scope>NUCLEOTIDE SEQUENCE [LARGE SCALE GENOMIC DNA]</scope>
    <source>
        <strain evidence="3">ATCC 33406 / DSM 1761 / CIP 103989 / NBRC 15051 / NCIMB 9469 / D465</strain>
    </source>
</reference>
<feature type="transmembrane region" description="Helical" evidence="1">
    <location>
        <begin position="110"/>
        <end position="129"/>
    </location>
</feature>
<feature type="transmembrane region" description="Helical" evidence="1">
    <location>
        <begin position="310"/>
        <end position="333"/>
    </location>
</feature>
<feature type="transmembrane region" description="Helical" evidence="1">
    <location>
        <begin position="135"/>
        <end position="166"/>
    </location>
</feature>
<feature type="transmembrane region" description="Helical" evidence="1">
    <location>
        <begin position="279"/>
        <end position="304"/>
    </location>
</feature>
<organism evidence="2 3">
    <name type="scientific">Cytophaga hutchinsonii (strain ATCC 33406 / DSM 1761 / CIP 103989 / NBRC 15051 / NCIMB 9469 / D465)</name>
    <dbReference type="NCBI Taxonomy" id="269798"/>
    <lineage>
        <taxon>Bacteria</taxon>
        <taxon>Pseudomonadati</taxon>
        <taxon>Bacteroidota</taxon>
        <taxon>Cytophagia</taxon>
        <taxon>Cytophagales</taxon>
        <taxon>Cytophagaceae</taxon>
        <taxon>Cytophaga</taxon>
    </lineage>
</organism>
<dbReference type="EMBL" id="CP000383">
    <property type="protein sequence ID" value="ABG57371.1"/>
    <property type="molecule type" value="Genomic_DNA"/>
</dbReference>
<feature type="transmembrane region" description="Helical" evidence="1">
    <location>
        <begin position="345"/>
        <end position="367"/>
    </location>
</feature>
<dbReference type="Proteomes" id="UP000001822">
    <property type="component" value="Chromosome"/>
</dbReference>
<feature type="transmembrane region" description="Helical" evidence="1">
    <location>
        <begin position="249"/>
        <end position="267"/>
    </location>
</feature>
<evidence type="ECO:0000256" key="1">
    <source>
        <dbReference type="SAM" id="Phobius"/>
    </source>
</evidence>
<dbReference type="AlphaFoldDB" id="A0A6N4SM90"/>
<evidence type="ECO:0008006" key="4">
    <source>
        <dbReference type="Google" id="ProtNLM"/>
    </source>
</evidence>
<evidence type="ECO:0000313" key="2">
    <source>
        <dbReference type="EMBL" id="ABG57371.1"/>
    </source>
</evidence>
<keyword evidence="1" id="KW-0472">Membrane</keyword>
<accession>A0A6N4SM90</accession>
<feature type="transmembrane region" description="Helical" evidence="1">
    <location>
        <begin position="187"/>
        <end position="206"/>
    </location>
</feature>
<dbReference type="KEGG" id="chu:CHU_0077"/>
<keyword evidence="1" id="KW-1133">Transmembrane helix</keyword>
<evidence type="ECO:0000313" key="3">
    <source>
        <dbReference type="Proteomes" id="UP000001822"/>
    </source>
</evidence>
<dbReference type="RefSeq" id="WP_011583487.1">
    <property type="nucleotide sequence ID" value="NZ_FPJX01000004.1"/>
</dbReference>
<name>A0A6N4SM90_CYTH3</name>
<protein>
    <recommendedName>
        <fullName evidence="4">Glycosyltransferase RgtA/B/C/D-like domain-containing protein</fullName>
    </recommendedName>
</protein>
<keyword evidence="3" id="KW-1185">Reference proteome</keyword>
<keyword evidence="1" id="KW-0812">Transmembrane</keyword>
<sequence>MFTSFISETKNRYFVLSLFCCTLFILVQWAILPASYTSDTADGVWHYLLARYSYWNPAFELDLWAKPVFTILAAPFAQFGLKGIHFMQIICSFLTSIILLKIADFFNIKHLWLIPILLLFTPVYFPELFSGLTEIVFAFFLVWGIYLVVINEWLLATVLFSFLPFVRQEGYFIFPLMGLLLLIQKKYFYIPALLTGYMLVTIYGYSTHHSLMWISDNNPYKGAQDIYGKGDFFFYINALDELLGTSRKVLLYTGGIISLYTLIHGLFTFKKNTITENKLFHFHFLTLGFIVLFITAESIFWAFGLFGALGMHRLITCIVPLVVLIIIFGLDVIYTFASKYGFSKIYILTLSIFSIFFVNIIFKMHYWPMELKDETVVVADACAWYKTNSPDKKGKVYFSHPYTIIGLDLNPYDSKKSQETYAISDKQHPENNMQEGDVIVWDAHFGANEGKLPLTSFTQNPNFILLNQFSPENAFNVLGDQPFGVYIFKRK</sequence>
<feature type="transmembrane region" description="Helical" evidence="1">
    <location>
        <begin position="84"/>
        <end position="103"/>
    </location>
</feature>
<feature type="transmembrane region" description="Helical" evidence="1">
    <location>
        <begin position="12"/>
        <end position="31"/>
    </location>
</feature>
<proteinExistence type="predicted"/>
<gene>
    <name evidence="2" type="ordered locus">CHU_0077</name>
</gene>